<evidence type="ECO:0000256" key="1">
    <source>
        <dbReference type="SAM" id="Phobius"/>
    </source>
</evidence>
<feature type="transmembrane region" description="Helical" evidence="1">
    <location>
        <begin position="7"/>
        <end position="27"/>
    </location>
</feature>
<feature type="transmembrane region" description="Helical" evidence="1">
    <location>
        <begin position="81"/>
        <end position="112"/>
    </location>
</feature>
<protein>
    <submittedName>
        <fullName evidence="2">Uncharacterized protein</fullName>
    </submittedName>
</protein>
<accession>A0A3B0MAQ2</accession>
<evidence type="ECO:0000313" key="2">
    <source>
        <dbReference type="EMBL" id="SUZ33005.1"/>
    </source>
</evidence>
<dbReference type="AlphaFoldDB" id="A0A3B0MAQ2"/>
<dbReference type="RefSeq" id="WP_147434218.1">
    <property type="nucleotide sequence ID" value="NZ_UIHC01000034.1"/>
</dbReference>
<organism evidence="2 3">
    <name type="scientific">Roseinatronobacter ekhonensis</name>
    <dbReference type="NCBI Taxonomy" id="254356"/>
    <lineage>
        <taxon>Bacteria</taxon>
        <taxon>Pseudomonadati</taxon>
        <taxon>Pseudomonadota</taxon>
        <taxon>Alphaproteobacteria</taxon>
        <taxon>Rhodobacterales</taxon>
        <taxon>Paracoccaceae</taxon>
        <taxon>Roseinatronobacter</taxon>
    </lineage>
</organism>
<dbReference type="Proteomes" id="UP000272908">
    <property type="component" value="Unassembled WGS sequence"/>
</dbReference>
<dbReference type="EMBL" id="UIHC01000034">
    <property type="protein sequence ID" value="SUZ33005.1"/>
    <property type="molecule type" value="Genomic_DNA"/>
</dbReference>
<keyword evidence="1" id="KW-1133">Transmembrane helix</keyword>
<evidence type="ECO:0000313" key="3">
    <source>
        <dbReference type="Proteomes" id="UP000272908"/>
    </source>
</evidence>
<keyword evidence="1" id="KW-0472">Membrane</keyword>
<keyword evidence="1" id="KW-0812">Transmembrane</keyword>
<sequence length="183" mass="18905">MKIAGGVLGIIGALIALIAGNIGYGLFSAGNSINQAVGGGAGESAILFVFQSAALVFPVFGLIGAGIAFGQPKLGAIMMALSAILLVYVFGFHFMTLVPVSLLGVGAILAYLDVRLSQEGTATNSVEASKSQLPVKPEELKVGDTIMVFKNKNIVKEEEGVSVDGQSFKNRIAAEIFITNNSI</sequence>
<name>A0A3B0MAQ2_9RHOB</name>
<gene>
    <name evidence="2" type="ORF">ROE7235_02773</name>
</gene>
<proteinExistence type="predicted"/>
<reference evidence="3" key="1">
    <citation type="submission" date="2018-08" db="EMBL/GenBank/DDBJ databases">
        <authorList>
            <person name="Rodrigo-Torres L."/>
            <person name="Arahal R. D."/>
            <person name="Lucena T."/>
        </authorList>
    </citation>
    <scope>NUCLEOTIDE SEQUENCE [LARGE SCALE GENOMIC DNA]</scope>
    <source>
        <strain evidence="3">CECT 7235</strain>
    </source>
</reference>
<feature type="transmembrane region" description="Helical" evidence="1">
    <location>
        <begin position="47"/>
        <end position="69"/>
    </location>
</feature>
<keyword evidence="3" id="KW-1185">Reference proteome</keyword>